<dbReference type="InterPro" id="IPR011707">
    <property type="entry name" value="Cu-oxidase-like_N"/>
</dbReference>
<dbReference type="HAMAP" id="MF_00915">
    <property type="entry name" value="FtsP"/>
    <property type="match status" value="1"/>
</dbReference>
<gene>
    <name evidence="7" type="primary">sufI</name>
    <name evidence="5" type="synonym">ftsP</name>
    <name evidence="7" type="ORF">NCTC8540_00719</name>
</gene>
<dbReference type="InterPro" id="IPR006311">
    <property type="entry name" value="TAT_signal"/>
</dbReference>
<dbReference type="Pfam" id="PF07732">
    <property type="entry name" value="Cu-oxidase_3"/>
    <property type="match status" value="1"/>
</dbReference>
<dbReference type="InterPro" id="IPR045087">
    <property type="entry name" value="Cu-oxidase_fam"/>
</dbReference>
<dbReference type="PANTHER" id="PTHR48267">
    <property type="entry name" value="CUPREDOXIN SUPERFAMILY PROTEIN"/>
    <property type="match status" value="1"/>
</dbReference>
<evidence type="ECO:0000313" key="8">
    <source>
        <dbReference type="Proteomes" id="UP000254496"/>
    </source>
</evidence>
<dbReference type="PROSITE" id="PS51318">
    <property type="entry name" value="TAT"/>
    <property type="match status" value="1"/>
</dbReference>
<dbReference type="EMBL" id="UGHJ01000001">
    <property type="protein sequence ID" value="STO68230.1"/>
    <property type="molecule type" value="Genomic_DNA"/>
</dbReference>
<dbReference type="InterPro" id="IPR026589">
    <property type="entry name" value="FtsP"/>
</dbReference>
<dbReference type="RefSeq" id="WP_115072772.1">
    <property type="nucleotide sequence ID" value="NZ_UGHE01000002.1"/>
</dbReference>
<proteinExistence type="inferred from homology"/>
<evidence type="ECO:0000256" key="5">
    <source>
        <dbReference type="HAMAP-Rule" id="MF_00915"/>
    </source>
</evidence>
<dbReference type="GO" id="GO:0005507">
    <property type="term" value="F:copper ion binding"/>
    <property type="evidence" value="ECO:0007669"/>
    <property type="project" value="InterPro"/>
</dbReference>
<dbReference type="InterPro" id="IPR008972">
    <property type="entry name" value="Cupredoxin"/>
</dbReference>
<keyword evidence="4 5" id="KW-0131">Cell cycle</keyword>
<evidence type="ECO:0000256" key="3">
    <source>
        <dbReference type="ARBA" id="ARBA00022764"/>
    </source>
</evidence>
<evidence type="ECO:0000256" key="4">
    <source>
        <dbReference type="ARBA" id="ARBA00023306"/>
    </source>
</evidence>
<evidence type="ECO:0000259" key="6">
    <source>
        <dbReference type="Pfam" id="PF07732"/>
    </source>
</evidence>
<dbReference type="CDD" id="cd04232">
    <property type="entry name" value="CuRO_1_CueO_FtsP"/>
    <property type="match status" value="1"/>
</dbReference>
<comment type="similarity">
    <text evidence="5">Belongs to the FtsP family.</text>
</comment>
<dbReference type="GO" id="GO:0043093">
    <property type="term" value="P:FtsZ-dependent cytokinesis"/>
    <property type="evidence" value="ECO:0007669"/>
    <property type="project" value="UniProtKB-UniRule"/>
</dbReference>
<name>A0AB38H7X0_9PAST</name>
<dbReference type="Proteomes" id="UP000254496">
    <property type="component" value="Unassembled WGS sequence"/>
</dbReference>
<reference evidence="7 8" key="1">
    <citation type="submission" date="2018-06" db="EMBL/GenBank/DDBJ databases">
        <authorList>
            <consortium name="Pathogen Informatics"/>
            <person name="Doyle S."/>
        </authorList>
    </citation>
    <scope>NUCLEOTIDE SEQUENCE [LARGE SCALE GENOMIC DNA]</scope>
    <source>
        <strain evidence="7 8">NCTC8540</strain>
    </source>
</reference>
<comment type="caution">
    <text evidence="7">The sequence shown here is derived from an EMBL/GenBank/DDBJ whole genome shotgun (WGS) entry which is preliminary data.</text>
</comment>
<comment type="function">
    <text evidence="5">Cell division protein that is required for growth during stress conditions. May be involved in protecting or stabilizing the divisomal assembly under conditions of stress.</text>
</comment>
<dbReference type="SUPFAM" id="SSF49503">
    <property type="entry name" value="Cupredoxins"/>
    <property type="match status" value="3"/>
</dbReference>
<keyword evidence="1 5" id="KW-0132">Cell division</keyword>
<evidence type="ECO:0000256" key="2">
    <source>
        <dbReference type="ARBA" id="ARBA00022729"/>
    </source>
</evidence>
<keyword evidence="3 5" id="KW-0574">Periplasm</keyword>
<feature type="domain" description="Plastocyanin-like" evidence="6">
    <location>
        <begin position="52"/>
        <end position="167"/>
    </location>
</feature>
<dbReference type="CDD" id="cd13867">
    <property type="entry name" value="CuRO_2_CueO_FtsP"/>
    <property type="match status" value="1"/>
</dbReference>
<dbReference type="GO" id="GO:0030288">
    <property type="term" value="C:outer membrane-bounded periplasmic space"/>
    <property type="evidence" value="ECO:0007669"/>
    <property type="project" value="UniProtKB-UniRule"/>
</dbReference>
<comment type="subcellular location">
    <subcellularLocation>
        <location evidence="5">Periplasm</location>
    </subcellularLocation>
    <text evidence="5">Localizes to the division septum.</text>
</comment>
<evidence type="ECO:0000256" key="1">
    <source>
        <dbReference type="ARBA" id="ARBA00022618"/>
    </source>
</evidence>
<evidence type="ECO:0000313" key="7">
    <source>
        <dbReference type="EMBL" id="STO68230.1"/>
    </source>
</evidence>
<dbReference type="PANTHER" id="PTHR48267:SF1">
    <property type="entry name" value="BILIRUBIN OXIDASE"/>
    <property type="match status" value="1"/>
</dbReference>
<protein>
    <recommendedName>
        <fullName evidence="5">Cell division protein FtsP</fullName>
    </recommendedName>
</protein>
<organism evidence="7 8">
    <name type="scientific">Canicola haemoglobinophilus</name>
    <dbReference type="NCBI Taxonomy" id="733"/>
    <lineage>
        <taxon>Bacteria</taxon>
        <taxon>Pseudomonadati</taxon>
        <taxon>Pseudomonadota</taxon>
        <taxon>Gammaproteobacteria</taxon>
        <taxon>Pasteurellales</taxon>
        <taxon>Pasteurellaceae</taxon>
        <taxon>Canicola</taxon>
    </lineage>
</organism>
<dbReference type="GO" id="GO:0032153">
    <property type="term" value="C:cell division site"/>
    <property type="evidence" value="ECO:0007669"/>
    <property type="project" value="UniProtKB-UniRule"/>
</dbReference>
<dbReference type="AlphaFoldDB" id="A0AB38H7X0"/>
<accession>A0AB38H7X0</accession>
<sequence length="469" mass="52764">MKSFTRREFLKTSAFAGSLSFIPQSVMAASRLPLFIPPLLDVKRGRPVFLTMEQSQISFIDKKLTEVWGFNGAYLGPTVRVKQGDFVKLNYRNNLPQAVAMNIQGLQVSSELIGGVGRVFTSGEIWAPILPITQPASTCFYHACTLANSAYQTYRGLVGMWIIDDKDSRQSKLPQKYGIDDIPLILQDMQLNSDGVQLFQQNRPHFFGERLLVNGVEAPYLNVPRGLIRLRLLNASLSRSYDVKFDDDRDFLLIAQDQSYLPQSKTVKKIALAPSERVELLVDLSEGGNAILITGNKTNLFNKIGKMFSSDSELVDNVILELRTEGLASAFYNPTNWQFNTDAPSLLPDKNMKTREFYFDVANATINQQRFEPNRIDVSTMVGQTERWVLTSSKPIGFKIQGTRFVVERINDQLVEQSDIAWKDSIWVDGKVEILVQFNHTSSNNFPFVFGSSDLMLADQGCLGTIIVQ</sequence>
<keyword evidence="2" id="KW-0732">Signal</keyword>
<dbReference type="Gene3D" id="2.60.40.420">
    <property type="entry name" value="Cupredoxins - blue copper proteins"/>
    <property type="match status" value="3"/>
</dbReference>